<dbReference type="EMBL" id="SGWX01000001">
    <property type="protein sequence ID" value="RZS59819.1"/>
    <property type="molecule type" value="Genomic_DNA"/>
</dbReference>
<reference evidence="6 7" key="1">
    <citation type="submission" date="2019-02" db="EMBL/GenBank/DDBJ databases">
        <title>Sequencing the genomes of 1000 actinobacteria strains.</title>
        <authorList>
            <person name="Klenk H.-P."/>
        </authorList>
    </citation>
    <scope>NUCLEOTIDE SEQUENCE [LARGE SCALE GENOMIC DNA]</scope>
    <source>
        <strain evidence="6 7">DSM 16932</strain>
    </source>
</reference>
<evidence type="ECO:0000256" key="2">
    <source>
        <dbReference type="ARBA" id="ARBA00023015"/>
    </source>
</evidence>
<feature type="domain" description="HTH lysR-type" evidence="5">
    <location>
        <begin position="1"/>
        <end position="58"/>
    </location>
</feature>
<comment type="caution">
    <text evidence="6">The sequence shown here is derived from an EMBL/GenBank/DDBJ whole genome shotgun (WGS) entry which is preliminary data.</text>
</comment>
<dbReference type="GO" id="GO:0003677">
    <property type="term" value="F:DNA binding"/>
    <property type="evidence" value="ECO:0007669"/>
    <property type="project" value="UniProtKB-KW"/>
</dbReference>
<protein>
    <submittedName>
        <fullName evidence="6">Regulatory helix-turn-helix LysR family protein</fullName>
    </submittedName>
</protein>
<evidence type="ECO:0000313" key="6">
    <source>
        <dbReference type="EMBL" id="RZS59819.1"/>
    </source>
</evidence>
<dbReference type="PANTHER" id="PTHR30346">
    <property type="entry name" value="TRANSCRIPTIONAL DUAL REGULATOR HCAR-RELATED"/>
    <property type="match status" value="1"/>
</dbReference>
<dbReference type="RefSeq" id="WP_130411270.1">
    <property type="nucleotide sequence ID" value="NZ_SGWX01000001.1"/>
</dbReference>
<keyword evidence="2" id="KW-0805">Transcription regulation</keyword>
<evidence type="ECO:0000313" key="7">
    <source>
        <dbReference type="Proteomes" id="UP000293852"/>
    </source>
</evidence>
<dbReference type="OrthoDB" id="3636008at2"/>
<evidence type="ECO:0000259" key="5">
    <source>
        <dbReference type="PROSITE" id="PS50931"/>
    </source>
</evidence>
<gene>
    <name evidence="6" type="ORF">EV386_0055</name>
</gene>
<dbReference type="PROSITE" id="PS50931">
    <property type="entry name" value="HTH_LYSR"/>
    <property type="match status" value="1"/>
</dbReference>
<dbReference type="FunFam" id="1.10.10.10:FF:000001">
    <property type="entry name" value="LysR family transcriptional regulator"/>
    <property type="match status" value="1"/>
</dbReference>
<evidence type="ECO:0000256" key="4">
    <source>
        <dbReference type="ARBA" id="ARBA00023163"/>
    </source>
</evidence>
<organism evidence="6 7">
    <name type="scientific">Xylanimonas ulmi</name>
    <dbReference type="NCBI Taxonomy" id="228973"/>
    <lineage>
        <taxon>Bacteria</taxon>
        <taxon>Bacillati</taxon>
        <taxon>Actinomycetota</taxon>
        <taxon>Actinomycetes</taxon>
        <taxon>Micrococcales</taxon>
        <taxon>Promicromonosporaceae</taxon>
        <taxon>Xylanimonas</taxon>
    </lineage>
</organism>
<proteinExistence type="inferred from homology"/>
<name>A0A4Q7M1N5_9MICO</name>
<dbReference type="AlphaFoldDB" id="A0A4Q7M1N5"/>
<accession>A0A4Q7M1N5</accession>
<dbReference type="Pfam" id="PF00126">
    <property type="entry name" value="HTH_1"/>
    <property type="match status" value="1"/>
</dbReference>
<dbReference type="Proteomes" id="UP000293852">
    <property type="component" value="Unassembled WGS sequence"/>
</dbReference>
<keyword evidence="7" id="KW-1185">Reference proteome</keyword>
<dbReference type="InterPro" id="IPR036388">
    <property type="entry name" value="WH-like_DNA-bd_sf"/>
</dbReference>
<dbReference type="InterPro" id="IPR000847">
    <property type="entry name" value="LysR_HTH_N"/>
</dbReference>
<keyword evidence="3" id="KW-0238">DNA-binding</keyword>
<dbReference type="PRINTS" id="PR00039">
    <property type="entry name" value="HTHLYSR"/>
</dbReference>
<comment type="similarity">
    <text evidence="1">Belongs to the LysR transcriptional regulatory family.</text>
</comment>
<keyword evidence="4" id="KW-0804">Transcription</keyword>
<dbReference type="PANTHER" id="PTHR30346:SF28">
    <property type="entry name" value="HTH-TYPE TRANSCRIPTIONAL REGULATOR CYNR"/>
    <property type="match status" value="1"/>
</dbReference>
<evidence type="ECO:0000256" key="3">
    <source>
        <dbReference type="ARBA" id="ARBA00023125"/>
    </source>
</evidence>
<dbReference type="Gene3D" id="1.10.10.10">
    <property type="entry name" value="Winged helix-like DNA-binding domain superfamily/Winged helix DNA-binding domain"/>
    <property type="match status" value="1"/>
</dbReference>
<dbReference type="GO" id="GO:0032993">
    <property type="term" value="C:protein-DNA complex"/>
    <property type="evidence" value="ECO:0007669"/>
    <property type="project" value="TreeGrafter"/>
</dbReference>
<dbReference type="SUPFAM" id="SSF46785">
    <property type="entry name" value="Winged helix' DNA-binding domain"/>
    <property type="match status" value="1"/>
</dbReference>
<dbReference type="GO" id="GO:0003700">
    <property type="term" value="F:DNA-binding transcription factor activity"/>
    <property type="evidence" value="ECO:0007669"/>
    <property type="project" value="InterPro"/>
</dbReference>
<evidence type="ECO:0000256" key="1">
    <source>
        <dbReference type="ARBA" id="ARBA00009437"/>
    </source>
</evidence>
<dbReference type="InterPro" id="IPR036390">
    <property type="entry name" value="WH_DNA-bd_sf"/>
</dbReference>
<sequence>MELRQLRYFAGLAATLHFSRAAHQLHITQPALSQAIRQLESQMGARLLDRTTRQVSLTPAGLRLAHDAERILAAVAASETAVRAIAASCPAAGPATRPGPE</sequence>